<evidence type="ECO:0000256" key="3">
    <source>
        <dbReference type="ARBA" id="ARBA00022475"/>
    </source>
</evidence>
<organism evidence="10 11">
    <name type="scientific">Lysinibacillus agricola</name>
    <dbReference type="NCBI Taxonomy" id="2590012"/>
    <lineage>
        <taxon>Bacteria</taxon>
        <taxon>Bacillati</taxon>
        <taxon>Bacillota</taxon>
        <taxon>Bacilli</taxon>
        <taxon>Bacillales</taxon>
        <taxon>Bacillaceae</taxon>
        <taxon>Lysinibacillus</taxon>
    </lineage>
</organism>
<keyword evidence="3" id="KW-1003">Cell membrane</keyword>
<dbReference type="PANTHER" id="PTHR30489:SF0">
    <property type="entry name" value="LIPOPROTEIN-RELEASING SYSTEM TRANSMEMBRANE PROTEIN LOLE"/>
    <property type="match status" value="1"/>
</dbReference>
<protein>
    <submittedName>
        <fullName evidence="10">ABC transporter permease</fullName>
    </submittedName>
</protein>
<keyword evidence="6 7" id="KW-0472">Membrane</keyword>
<feature type="transmembrane region" description="Helical" evidence="7">
    <location>
        <begin position="760"/>
        <end position="786"/>
    </location>
</feature>
<keyword evidence="4 7" id="KW-0812">Transmembrane</keyword>
<feature type="transmembrane region" description="Helical" evidence="7">
    <location>
        <begin position="798"/>
        <end position="824"/>
    </location>
</feature>
<proteinExistence type="inferred from homology"/>
<comment type="similarity">
    <text evidence="2">Belongs to the ABC-4 integral membrane protein family. LolC/E subfamily.</text>
</comment>
<evidence type="ECO:0000259" key="9">
    <source>
        <dbReference type="Pfam" id="PF12704"/>
    </source>
</evidence>
<evidence type="ECO:0000256" key="1">
    <source>
        <dbReference type="ARBA" id="ARBA00004651"/>
    </source>
</evidence>
<evidence type="ECO:0000256" key="5">
    <source>
        <dbReference type="ARBA" id="ARBA00022989"/>
    </source>
</evidence>
<evidence type="ECO:0000313" key="11">
    <source>
        <dbReference type="Proteomes" id="UP000596049"/>
    </source>
</evidence>
<evidence type="ECO:0000256" key="7">
    <source>
        <dbReference type="SAM" id="Phobius"/>
    </source>
</evidence>
<feature type="domain" description="MacB-like periplasmic core" evidence="9">
    <location>
        <begin position="483"/>
        <end position="679"/>
    </location>
</feature>
<gene>
    <name evidence="10" type="ORF">FJQ98_11625</name>
</gene>
<feature type="transmembrane region" description="Helical" evidence="7">
    <location>
        <begin position="305"/>
        <end position="326"/>
    </location>
</feature>
<feature type="transmembrane region" description="Helical" evidence="7">
    <location>
        <begin position="426"/>
        <end position="447"/>
    </location>
</feature>
<dbReference type="Proteomes" id="UP000596049">
    <property type="component" value="Chromosome"/>
</dbReference>
<evidence type="ECO:0000256" key="2">
    <source>
        <dbReference type="ARBA" id="ARBA00005236"/>
    </source>
</evidence>
<evidence type="ECO:0000259" key="8">
    <source>
        <dbReference type="Pfam" id="PF02687"/>
    </source>
</evidence>
<evidence type="ECO:0000256" key="6">
    <source>
        <dbReference type="ARBA" id="ARBA00023136"/>
    </source>
</evidence>
<feature type="transmembrane region" description="Helical" evidence="7">
    <location>
        <begin position="483"/>
        <end position="501"/>
    </location>
</feature>
<evidence type="ECO:0000313" key="10">
    <source>
        <dbReference type="EMBL" id="QQP14592.1"/>
    </source>
</evidence>
<feature type="transmembrane region" description="Helical" evidence="7">
    <location>
        <begin position="714"/>
        <end position="740"/>
    </location>
</feature>
<feature type="transmembrane region" description="Helical" evidence="7">
    <location>
        <begin position="252"/>
        <end position="279"/>
    </location>
</feature>
<dbReference type="Pfam" id="PF12704">
    <property type="entry name" value="MacB_PCD"/>
    <property type="match status" value="2"/>
</dbReference>
<comment type="subcellular location">
    <subcellularLocation>
        <location evidence="1">Cell membrane</location>
        <topology evidence="1">Multi-pass membrane protein</topology>
    </subcellularLocation>
</comment>
<feature type="domain" description="MacB-like periplasmic core" evidence="9">
    <location>
        <begin position="21"/>
        <end position="220"/>
    </location>
</feature>
<accession>A0ABX7AX96</accession>
<feature type="domain" description="ABC3 transporter permease C-terminal" evidence="8">
    <location>
        <begin position="720"/>
        <end position="831"/>
    </location>
</feature>
<dbReference type="EMBL" id="CP067341">
    <property type="protein sequence ID" value="QQP14592.1"/>
    <property type="molecule type" value="Genomic_DNA"/>
</dbReference>
<name>A0ABX7AX96_9BACI</name>
<keyword evidence="5 7" id="KW-1133">Transmembrane helix</keyword>
<feature type="domain" description="ABC3 transporter permease C-terminal" evidence="8">
    <location>
        <begin position="257"/>
        <end position="365"/>
    </location>
</feature>
<dbReference type="InterPro" id="IPR025857">
    <property type="entry name" value="MacB_PCD"/>
</dbReference>
<reference evidence="10 11" key="1">
    <citation type="submission" date="2020-01" db="EMBL/GenBank/DDBJ databases">
        <authorList>
            <person name="Liu G."/>
            <person name="Liu B."/>
        </authorList>
    </citation>
    <scope>NUCLEOTIDE SEQUENCE [LARGE SCALE GENOMIC DNA]</scope>
    <source>
        <strain evidence="10 11">FJAT-51161</strain>
    </source>
</reference>
<dbReference type="InterPro" id="IPR003838">
    <property type="entry name" value="ABC3_permease_C"/>
</dbReference>
<dbReference type="RefSeq" id="WP_053596966.1">
    <property type="nucleotide sequence ID" value="NZ_CP067341.1"/>
</dbReference>
<dbReference type="Pfam" id="PF02687">
    <property type="entry name" value="FtsX"/>
    <property type="match status" value="2"/>
</dbReference>
<keyword evidence="11" id="KW-1185">Reference proteome</keyword>
<dbReference type="PANTHER" id="PTHR30489">
    <property type="entry name" value="LIPOPROTEIN-RELEASING SYSTEM TRANSMEMBRANE PROTEIN LOLE"/>
    <property type="match status" value="1"/>
</dbReference>
<feature type="transmembrane region" description="Helical" evidence="7">
    <location>
        <begin position="395"/>
        <end position="414"/>
    </location>
</feature>
<feature type="transmembrane region" description="Helical" evidence="7">
    <location>
        <begin position="346"/>
        <end position="365"/>
    </location>
</feature>
<evidence type="ECO:0000256" key="4">
    <source>
        <dbReference type="ARBA" id="ARBA00022692"/>
    </source>
</evidence>
<sequence length="837" mass="93589">MFTMRTIALKLFRAAWANVLTSISIITISICLVMTMSVYIWNANSQMKEEIQALYGEMDIMVGYNPEQNMLLTSQQIENFETMPGVTKVSSVSLAHTIVENEKSTSFYTVGVESDDLVKSRYHFNVNLGPNDVVITENVARLFHKEVGDTLNVTFNKTVGDSVEADTGNFTIQEILPPLKGTDSPNIILIQNDVLKMWMENSNAQTAGMFALIKTEDNVATAVGTDLKQLDGTLRVDVMSDYDDFKRNLQALMIFMIVLSFFILLISSVLLLSTFQLLFHKIKEQLMVLRALGASTKQVGRIVQLQLSLIIGFGVLLGTSISLLVIKSWLPQLISIMKMPDAKTNLPMIFVLGIAIVSFLLLQLITKWQVHKSSSLLPLQIATENENLSLRWAKWKTIIVSGAAVISLFLFLNAYKVGKNSGQGALMILIGTLLVSGIFLYIMPYLFTALFKISLKPIRTVFGKEAYLACHQLMPQVRRNTPIILSIIGLMVILIFGSSLFKSVQQNSYEYINSQYETSIKIENELNDPTITPALTKEIEALPSVSYAYAQSNFAYISLLIDDKWTSNDIIAIDVPKYVQLDKLDAIEGDFKNGLIVKESFAKEHKLTVGDHLKAGTYDNALHQEVPIGEFQIIDIVDSPINDSDLMVDWSSFLSNLETTSISRTNITDIIVETDDTDQALTDLSYLQERWPALKITDKETFIRQNDEMTFQRWSLFVGVFVILISATCLGVLQTLLHSIYSRRADYAIQRLIGLSPRGLIKLILTQVLSFVLYGLAVGTFLGLLVTKLMFTIDGGSYDFVTLGVTSIVFLGATLIVFTLQGYWISRKKLANEMIDI</sequence>
<dbReference type="InterPro" id="IPR051447">
    <property type="entry name" value="Lipoprotein-release_system"/>
</dbReference>
<feature type="transmembrane region" description="Helical" evidence="7">
    <location>
        <begin position="20"/>
        <end position="41"/>
    </location>
</feature>